<dbReference type="EMBL" id="JAVDYG010000001">
    <property type="protein sequence ID" value="MDR7363746.1"/>
    <property type="molecule type" value="Genomic_DNA"/>
</dbReference>
<dbReference type="Proteomes" id="UP001183648">
    <property type="component" value="Unassembled WGS sequence"/>
</dbReference>
<dbReference type="PROSITE" id="PS51318">
    <property type="entry name" value="TAT"/>
    <property type="match status" value="1"/>
</dbReference>
<evidence type="ECO:0000313" key="1">
    <source>
        <dbReference type="EMBL" id="MDR7363746.1"/>
    </source>
</evidence>
<comment type="caution">
    <text evidence="1">The sequence shown here is derived from an EMBL/GenBank/DDBJ whole genome shotgun (WGS) entry which is preliminary data.</text>
</comment>
<accession>A0ABU2BZB0</accession>
<dbReference type="InterPro" id="IPR019198">
    <property type="entry name" value="Beta_propeller_containing"/>
</dbReference>
<name>A0ABU2BZB0_9ACTN</name>
<dbReference type="SUPFAM" id="SSF101908">
    <property type="entry name" value="Putative isomerase YbhE"/>
    <property type="match status" value="1"/>
</dbReference>
<proteinExistence type="predicted"/>
<protein>
    <recommendedName>
        <fullName evidence="3">Beta propeller domain-containing protein</fullName>
    </recommendedName>
</protein>
<dbReference type="RefSeq" id="WP_310304497.1">
    <property type="nucleotide sequence ID" value="NZ_BAAAPS010000005.1"/>
</dbReference>
<keyword evidence="2" id="KW-1185">Reference proteome</keyword>
<organism evidence="1 2">
    <name type="scientific">Nocardioides marmoribigeumensis</name>
    <dbReference type="NCBI Taxonomy" id="433649"/>
    <lineage>
        <taxon>Bacteria</taxon>
        <taxon>Bacillati</taxon>
        <taxon>Actinomycetota</taxon>
        <taxon>Actinomycetes</taxon>
        <taxon>Propionibacteriales</taxon>
        <taxon>Nocardioidaceae</taxon>
        <taxon>Nocardioides</taxon>
    </lineage>
</organism>
<reference evidence="1 2" key="1">
    <citation type="submission" date="2023-07" db="EMBL/GenBank/DDBJ databases">
        <title>Sequencing the genomes of 1000 actinobacteria strains.</title>
        <authorList>
            <person name="Klenk H.-P."/>
        </authorList>
    </citation>
    <scope>NUCLEOTIDE SEQUENCE [LARGE SCALE GENOMIC DNA]</scope>
    <source>
        <strain evidence="1 2">DSM 19426</strain>
    </source>
</reference>
<dbReference type="InterPro" id="IPR006311">
    <property type="entry name" value="TAT_signal"/>
</dbReference>
<evidence type="ECO:0008006" key="3">
    <source>
        <dbReference type="Google" id="ProtNLM"/>
    </source>
</evidence>
<dbReference type="Pfam" id="PF09826">
    <property type="entry name" value="Beta_propel"/>
    <property type="match status" value="1"/>
</dbReference>
<evidence type="ECO:0000313" key="2">
    <source>
        <dbReference type="Proteomes" id="UP001183648"/>
    </source>
</evidence>
<gene>
    <name evidence="1" type="ORF">J2S63_003299</name>
</gene>
<sequence>MSTTRRTALVGTTAGALGLGIGLSLALAGSPAASASPLPAFGGCDELLRWYVDRALPLVGPYGLGGGPIVYGAMEDSAGSGWAASGSAGSPSDTSGMPVPMPAARDAADTGQVASGTGTNVQETRVDEPDLAKTDGELVVRVRGDRLLVARVGDGPVGPVEDVGALGLPEDLRASELLLSGTRVLVVGSSYAPRRVVPQVDVMPLPRPSEDLAAPGFPGPGEPVPLPRPEPPVARVLPFAPPSPDSSRVVEVDLTDPAAPRVLSDRTHGGSLVSARQYDAAGGSVVRLVLHTGAPTLDFVQPNRSRSEAEATEANRRVVRGSTLADWLPQVRDTDGSGTEALLDCDEVRHPLARDLPSPSTSTDSWSVPGSDLGTLSIVTLPFSDPTSTDATGVTTGAETVYSSPDRLYVALSGLDGTTDVHAFSLDGSATRYAASGTVDGTVRDRWAMDEHDGVLRLAVALRGTADNGVVTLREDGSTLRQLGSVRGLGLDEEIKSVRWFDDLAVVVTFRQTDPLYTVDLRDPSAPRTLGALKVPGFSTYLHPIGGGRLLGVGQDASASGVTRGTQVSVFDLSDLAAPRRLSRLPVDGAMLLAEYDPRALTWLPSGSGSGGTVLAGASSSIDGRPSVLELRVGPDGSLARGRAWTLGPSYAVDGPATPRALPLGDGRVALVGEGVQVVRVP</sequence>